<dbReference type="EMBL" id="BJTZ01000047">
    <property type="protein sequence ID" value="GEK15915.1"/>
    <property type="molecule type" value="Genomic_DNA"/>
</dbReference>
<dbReference type="InterPro" id="IPR025668">
    <property type="entry name" value="Tnp_DDE_dom"/>
</dbReference>
<sequence>MRNPVGTERERQVFFRNDIESEFNCIEMMKSKIDSSEGRRQYSKRLGTTELVFGNITINKGMVRFTLREKTKVNAQWQTYCLIHNIEKLKYHLH</sequence>
<accession>A0A510USU4</accession>
<proteinExistence type="predicted"/>
<reference evidence="2 3" key="1">
    <citation type="submission" date="2019-07" db="EMBL/GenBank/DDBJ databases">
        <title>Whole genome shotgun sequence of Aliivibrio fischeri NBRC 101058.</title>
        <authorList>
            <person name="Hosoyama A."/>
            <person name="Uohara A."/>
            <person name="Ohji S."/>
            <person name="Ichikawa N."/>
        </authorList>
    </citation>
    <scope>NUCLEOTIDE SEQUENCE [LARGE SCALE GENOMIC DNA]</scope>
    <source>
        <strain evidence="2 3">NBRC 101058</strain>
    </source>
</reference>
<protein>
    <recommendedName>
        <fullName evidence="1">Transposase DDE domain-containing protein</fullName>
    </recommendedName>
</protein>
<evidence type="ECO:0000313" key="2">
    <source>
        <dbReference type="EMBL" id="GEK15915.1"/>
    </source>
</evidence>
<dbReference type="Pfam" id="PF13751">
    <property type="entry name" value="DDE_Tnp_1_6"/>
    <property type="match status" value="1"/>
</dbReference>
<comment type="caution">
    <text evidence="2">The sequence shown here is derived from an EMBL/GenBank/DDBJ whole genome shotgun (WGS) entry which is preliminary data.</text>
</comment>
<evidence type="ECO:0000259" key="1">
    <source>
        <dbReference type="Pfam" id="PF13751"/>
    </source>
</evidence>
<evidence type="ECO:0000313" key="3">
    <source>
        <dbReference type="Proteomes" id="UP000321787"/>
    </source>
</evidence>
<name>A0A510USU4_ALIFS</name>
<dbReference type="AlphaFoldDB" id="A0A510USU4"/>
<organism evidence="2 3">
    <name type="scientific">Aliivibrio fischeri</name>
    <name type="common">Vibrio fischeri</name>
    <dbReference type="NCBI Taxonomy" id="668"/>
    <lineage>
        <taxon>Bacteria</taxon>
        <taxon>Pseudomonadati</taxon>
        <taxon>Pseudomonadota</taxon>
        <taxon>Gammaproteobacteria</taxon>
        <taxon>Vibrionales</taxon>
        <taxon>Vibrionaceae</taxon>
        <taxon>Aliivibrio</taxon>
    </lineage>
</organism>
<dbReference type="Proteomes" id="UP000321787">
    <property type="component" value="Unassembled WGS sequence"/>
</dbReference>
<dbReference type="RefSeq" id="WP_236797409.1">
    <property type="nucleotide sequence ID" value="NZ_BJTZ01000047.1"/>
</dbReference>
<gene>
    <name evidence="2" type="ORF">AFI02nite_39510</name>
</gene>
<feature type="domain" description="Transposase DDE" evidence="1">
    <location>
        <begin position="10"/>
        <end position="89"/>
    </location>
</feature>